<proteinExistence type="predicted"/>
<feature type="compositionally biased region" description="Polar residues" evidence="1">
    <location>
        <begin position="201"/>
        <end position="211"/>
    </location>
</feature>
<name>A0A9Q1QGK3_9CARY</name>
<keyword evidence="3" id="KW-1185">Reference proteome</keyword>
<feature type="region of interest" description="Disordered" evidence="1">
    <location>
        <begin position="65"/>
        <end position="127"/>
    </location>
</feature>
<feature type="region of interest" description="Disordered" evidence="1">
    <location>
        <begin position="284"/>
        <end position="307"/>
    </location>
</feature>
<sequence length="307" mass="34847">MMRRSGPEYKEQYKSRPRYFWNTFSSKAVKNTMPEKERPGFEGDDLHWLDVDGQEEYDIMNIDNDKDRQLGASPSFHYSVDQQSEGGGNGGDRGTNDIVTSQSSRPSLRDINPTMSDHNSRRGEEYEEETIAHTYHRLRKAKDKATKAPPYYDNQVAHSYVDKQQMPSTFTAPGYCNWSCGSNDWGTSSDQSYPSYPGSESHFTQSNPSTQNHANFQVFNHGTINYGDHHYYRPTIHGGDSSSTSQFWMDATSSCFFQEQGIDRCYTADQNEKTNYQEPACHTEARDVSFTSANDRPGVLAPAASYS</sequence>
<gene>
    <name evidence="2" type="ORF">Cgig2_027372</name>
</gene>
<dbReference type="AlphaFoldDB" id="A0A9Q1QGK3"/>
<evidence type="ECO:0000313" key="2">
    <source>
        <dbReference type="EMBL" id="KAJ8441029.1"/>
    </source>
</evidence>
<evidence type="ECO:0000256" key="1">
    <source>
        <dbReference type="SAM" id="MobiDB-lite"/>
    </source>
</evidence>
<evidence type="ECO:0000313" key="3">
    <source>
        <dbReference type="Proteomes" id="UP001153076"/>
    </source>
</evidence>
<reference evidence="2" key="1">
    <citation type="submission" date="2022-04" db="EMBL/GenBank/DDBJ databases">
        <title>Carnegiea gigantea Genome sequencing and assembly v2.</title>
        <authorList>
            <person name="Copetti D."/>
            <person name="Sanderson M.J."/>
            <person name="Burquez A."/>
            <person name="Wojciechowski M.F."/>
        </authorList>
    </citation>
    <scope>NUCLEOTIDE SEQUENCE</scope>
    <source>
        <strain evidence="2">SGP5-SGP5p</strain>
        <tissue evidence="2">Aerial part</tissue>
    </source>
</reference>
<organism evidence="2 3">
    <name type="scientific">Carnegiea gigantea</name>
    <dbReference type="NCBI Taxonomy" id="171969"/>
    <lineage>
        <taxon>Eukaryota</taxon>
        <taxon>Viridiplantae</taxon>
        <taxon>Streptophyta</taxon>
        <taxon>Embryophyta</taxon>
        <taxon>Tracheophyta</taxon>
        <taxon>Spermatophyta</taxon>
        <taxon>Magnoliopsida</taxon>
        <taxon>eudicotyledons</taxon>
        <taxon>Gunneridae</taxon>
        <taxon>Pentapetalae</taxon>
        <taxon>Caryophyllales</taxon>
        <taxon>Cactineae</taxon>
        <taxon>Cactaceae</taxon>
        <taxon>Cactoideae</taxon>
        <taxon>Echinocereeae</taxon>
        <taxon>Carnegiea</taxon>
    </lineage>
</organism>
<dbReference type="Proteomes" id="UP001153076">
    <property type="component" value="Unassembled WGS sequence"/>
</dbReference>
<accession>A0A9Q1QGK3</accession>
<comment type="caution">
    <text evidence="2">The sequence shown here is derived from an EMBL/GenBank/DDBJ whole genome shotgun (WGS) entry which is preliminary data.</text>
</comment>
<feature type="region of interest" description="Disordered" evidence="1">
    <location>
        <begin position="189"/>
        <end position="211"/>
    </location>
</feature>
<protein>
    <submittedName>
        <fullName evidence="2">Uncharacterized protein</fullName>
    </submittedName>
</protein>
<dbReference type="EMBL" id="JAKOGI010000178">
    <property type="protein sequence ID" value="KAJ8441029.1"/>
    <property type="molecule type" value="Genomic_DNA"/>
</dbReference>